<accession>A0ABS4DVH0</accession>
<dbReference type="EMBL" id="JAGGJU010000003">
    <property type="protein sequence ID" value="MBP1849692.1"/>
    <property type="molecule type" value="Genomic_DNA"/>
</dbReference>
<name>A0ABS4DVH0_9HYPH</name>
<sequence length="152" mass="16681">MSRVKVKVEGLRELEKALKELPKATAKNVVRKVLKAAAEPIAEAGRANAQVREGNLKASYGVGTKLTRRQRKTSKKESPVEVYAGPNDPAAIQTEFGNEHQAAEPHLRPAWDANKAKALQLISDGLALEIQKSTDRLARKAAREARRIARGR</sequence>
<proteinExistence type="predicted"/>
<evidence type="ECO:0000313" key="3">
    <source>
        <dbReference type="Proteomes" id="UP000759443"/>
    </source>
</evidence>
<dbReference type="Proteomes" id="UP000759443">
    <property type="component" value="Unassembled WGS sequence"/>
</dbReference>
<comment type="caution">
    <text evidence="2">The sequence shown here is derived from an EMBL/GenBank/DDBJ whole genome shotgun (WGS) entry which is preliminary data.</text>
</comment>
<evidence type="ECO:0000256" key="1">
    <source>
        <dbReference type="SAM" id="MobiDB-lite"/>
    </source>
</evidence>
<protein>
    <submittedName>
        <fullName evidence="2">HK97 gp10 family phage protein</fullName>
    </submittedName>
</protein>
<keyword evidence="3" id="KW-1185">Reference proteome</keyword>
<evidence type="ECO:0000313" key="2">
    <source>
        <dbReference type="EMBL" id="MBP1849692.1"/>
    </source>
</evidence>
<dbReference type="NCBIfam" id="TIGR01725">
    <property type="entry name" value="phge_HK97_gp10"/>
    <property type="match status" value="1"/>
</dbReference>
<gene>
    <name evidence="2" type="ORF">J2Z17_001113</name>
</gene>
<feature type="region of interest" description="Disordered" evidence="1">
    <location>
        <begin position="58"/>
        <end position="92"/>
    </location>
</feature>
<dbReference type="Pfam" id="PF04883">
    <property type="entry name" value="HK97-gp10_like"/>
    <property type="match status" value="1"/>
</dbReference>
<dbReference type="RefSeq" id="WP_209943025.1">
    <property type="nucleotide sequence ID" value="NZ_JAGGJU010000003.1"/>
</dbReference>
<organism evidence="2 3">
    <name type="scientific">Rhizobium halophytocola</name>
    <dbReference type="NCBI Taxonomy" id="735519"/>
    <lineage>
        <taxon>Bacteria</taxon>
        <taxon>Pseudomonadati</taxon>
        <taxon>Pseudomonadota</taxon>
        <taxon>Alphaproteobacteria</taxon>
        <taxon>Hyphomicrobiales</taxon>
        <taxon>Rhizobiaceae</taxon>
        <taxon>Rhizobium/Agrobacterium group</taxon>
        <taxon>Rhizobium</taxon>
    </lineage>
</organism>
<dbReference type="InterPro" id="IPR010064">
    <property type="entry name" value="HK97-gp10_tail"/>
</dbReference>
<reference evidence="2 3" key="1">
    <citation type="submission" date="2021-03" db="EMBL/GenBank/DDBJ databases">
        <title>Genomic Encyclopedia of Type Strains, Phase IV (KMG-IV): sequencing the most valuable type-strain genomes for metagenomic binning, comparative biology and taxonomic classification.</title>
        <authorList>
            <person name="Goeker M."/>
        </authorList>
    </citation>
    <scope>NUCLEOTIDE SEQUENCE [LARGE SCALE GENOMIC DNA]</scope>
    <source>
        <strain evidence="2 3">DSM 21600</strain>
    </source>
</reference>